<dbReference type="Gene3D" id="2.120.10.30">
    <property type="entry name" value="TolB, C-terminal domain"/>
    <property type="match status" value="1"/>
</dbReference>
<gene>
    <name evidence="1" type="ORF">MGAL_10B091477</name>
</gene>
<dbReference type="SUPFAM" id="SSF63825">
    <property type="entry name" value="YWTD domain"/>
    <property type="match status" value="1"/>
</dbReference>
<dbReference type="AlphaFoldDB" id="A0A8B6CCC4"/>
<sequence length="221" mass="24661">MHGSRKISDSKYCVEPLMPLCVHFTTDNKVLIGAVEDVIIDFYNMSVPDLYSFIGRRAIFIMDIDGNHLNVIESDDVNKPLFIYPRHITTCNDTIFCADLLCKAVGGRVVILDSDKSVKAKYTGNPDISKLLFTPYHMASTASESVIVSDFHGHALHLLNKSGQLLTYLDTIMIGISYPTTLAITTTGQHHILYMGNGDFFDDSNTKARIYKFQLSLESAK</sequence>
<dbReference type="EMBL" id="UYJE01001562">
    <property type="protein sequence ID" value="VDI03091.1"/>
    <property type="molecule type" value="Genomic_DNA"/>
</dbReference>
<dbReference type="OrthoDB" id="10330563at2759"/>
<proteinExistence type="predicted"/>
<dbReference type="InterPro" id="IPR011042">
    <property type="entry name" value="6-blade_b-propeller_TolB-like"/>
</dbReference>
<reference evidence="1" key="1">
    <citation type="submission" date="2018-11" db="EMBL/GenBank/DDBJ databases">
        <authorList>
            <person name="Alioto T."/>
            <person name="Alioto T."/>
        </authorList>
    </citation>
    <scope>NUCLEOTIDE SEQUENCE</scope>
</reference>
<evidence type="ECO:0000313" key="1">
    <source>
        <dbReference type="EMBL" id="VDI03091.1"/>
    </source>
</evidence>
<organism evidence="1 2">
    <name type="scientific">Mytilus galloprovincialis</name>
    <name type="common">Mediterranean mussel</name>
    <dbReference type="NCBI Taxonomy" id="29158"/>
    <lineage>
        <taxon>Eukaryota</taxon>
        <taxon>Metazoa</taxon>
        <taxon>Spiralia</taxon>
        <taxon>Lophotrochozoa</taxon>
        <taxon>Mollusca</taxon>
        <taxon>Bivalvia</taxon>
        <taxon>Autobranchia</taxon>
        <taxon>Pteriomorphia</taxon>
        <taxon>Mytilida</taxon>
        <taxon>Mytiloidea</taxon>
        <taxon>Mytilidae</taxon>
        <taxon>Mytilinae</taxon>
        <taxon>Mytilus</taxon>
    </lineage>
</organism>
<evidence type="ECO:0000313" key="2">
    <source>
        <dbReference type="Proteomes" id="UP000596742"/>
    </source>
</evidence>
<comment type="caution">
    <text evidence="1">The sequence shown here is derived from an EMBL/GenBank/DDBJ whole genome shotgun (WGS) entry which is preliminary data.</text>
</comment>
<dbReference type="Proteomes" id="UP000596742">
    <property type="component" value="Unassembled WGS sequence"/>
</dbReference>
<protein>
    <submittedName>
        <fullName evidence="1">Uncharacterized protein</fullName>
    </submittedName>
</protein>
<accession>A0A8B6CCC4</accession>
<keyword evidence="2" id="KW-1185">Reference proteome</keyword>
<name>A0A8B6CCC4_MYTGA</name>